<name>A0A2Z5A4T3_9PSED</name>
<proteinExistence type="predicted"/>
<evidence type="ECO:0000313" key="2">
    <source>
        <dbReference type="Proteomes" id="UP000250579"/>
    </source>
</evidence>
<protein>
    <recommendedName>
        <fullName evidence="3">Cysteine-rich CWC family protein</fullName>
    </recommendedName>
</protein>
<gene>
    <name evidence="1" type="ORF">CE139_08305</name>
</gene>
<dbReference type="STRING" id="47885.APT59_04950"/>
<dbReference type="AlphaFoldDB" id="A0A2Z5A4T3"/>
<accession>A0A2Z5A4T3</accession>
<dbReference type="Pfam" id="PF14375">
    <property type="entry name" value="Cys_rich_CWC"/>
    <property type="match status" value="1"/>
</dbReference>
<dbReference type="EMBL" id="CP022198">
    <property type="protein sequence ID" value="AXA65815.1"/>
    <property type="molecule type" value="Genomic_DNA"/>
</dbReference>
<organism evidence="1 2">
    <name type="scientific">Pseudomonas oryzihabitans</name>
    <dbReference type="NCBI Taxonomy" id="47885"/>
    <lineage>
        <taxon>Bacteria</taxon>
        <taxon>Pseudomonadati</taxon>
        <taxon>Pseudomonadota</taxon>
        <taxon>Gammaproteobacteria</taxon>
        <taxon>Pseudomonadales</taxon>
        <taxon>Pseudomonadaceae</taxon>
        <taxon>Pseudomonas</taxon>
    </lineage>
</organism>
<dbReference type="RefSeq" id="WP_208694256.1">
    <property type="nucleotide sequence ID" value="NZ_CP022198.1"/>
</dbReference>
<dbReference type="Proteomes" id="UP000250579">
    <property type="component" value="Chromosome"/>
</dbReference>
<evidence type="ECO:0008006" key="3">
    <source>
        <dbReference type="Google" id="ProtNLM"/>
    </source>
</evidence>
<evidence type="ECO:0000313" key="1">
    <source>
        <dbReference type="EMBL" id="AXA65815.1"/>
    </source>
</evidence>
<reference evidence="1 2" key="1">
    <citation type="submission" date="2017-06" db="EMBL/GenBank/DDBJ databases">
        <title>Evolution towards high GC content and high-temperature stress adaptation in endophytic Pseudomonas oryzihabitans impacted its plant-growth promoting traits.</title>
        <authorList>
            <person name="Nascimento F.X."/>
        </authorList>
    </citation>
    <scope>NUCLEOTIDE SEQUENCE [LARGE SCALE GENOMIC DNA]</scope>
    <source>
        <strain evidence="1 2">MS8</strain>
    </source>
</reference>
<dbReference type="InterPro" id="IPR032720">
    <property type="entry name" value="Cys_rich_CWC"/>
</dbReference>
<sequence>MAASPTPFDPTRCPLCGKANSCVLAAGGEIHDCWCLQTPVDPQALARLPDAERNQRCLCPACAAGVPGESR</sequence>